<sequence>MVSFSSSAQNDQSRQLIPCCHHSVPSVQGGQKPPWAIFRTILRVKFGTKRYRCRSPISNRKFQVEGILKSLKLPQPPHGNFTNHRLSNKMIQLVQEEEKEVSRTEPKENMIVYHSNSK</sequence>
<keyword evidence="3" id="KW-1185">Reference proteome</keyword>
<organism evidence="2 3">
    <name type="scientific">Caerostris extrusa</name>
    <name type="common">Bark spider</name>
    <name type="synonym">Caerostris bankana</name>
    <dbReference type="NCBI Taxonomy" id="172846"/>
    <lineage>
        <taxon>Eukaryota</taxon>
        <taxon>Metazoa</taxon>
        <taxon>Ecdysozoa</taxon>
        <taxon>Arthropoda</taxon>
        <taxon>Chelicerata</taxon>
        <taxon>Arachnida</taxon>
        <taxon>Araneae</taxon>
        <taxon>Araneomorphae</taxon>
        <taxon>Entelegynae</taxon>
        <taxon>Araneoidea</taxon>
        <taxon>Araneidae</taxon>
        <taxon>Caerostris</taxon>
    </lineage>
</organism>
<name>A0AAV4VDI4_CAEEX</name>
<feature type="region of interest" description="Disordered" evidence="1">
    <location>
        <begin position="98"/>
        <end position="118"/>
    </location>
</feature>
<protein>
    <submittedName>
        <fullName evidence="2">Uncharacterized protein</fullName>
    </submittedName>
</protein>
<reference evidence="2 3" key="1">
    <citation type="submission" date="2021-06" db="EMBL/GenBank/DDBJ databases">
        <title>Caerostris extrusa draft genome.</title>
        <authorList>
            <person name="Kono N."/>
            <person name="Arakawa K."/>
        </authorList>
    </citation>
    <scope>NUCLEOTIDE SEQUENCE [LARGE SCALE GENOMIC DNA]</scope>
</reference>
<evidence type="ECO:0000313" key="2">
    <source>
        <dbReference type="EMBL" id="GIY67623.1"/>
    </source>
</evidence>
<dbReference type="AlphaFoldDB" id="A0AAV4VDI4"/>
<dbReference type="EMBL" id="BPLR01014261">
    <property type="protein sequence ID" value="GIY67623.1"/>
    <property type="molecule type" value="Genomic_DNA"/>
</dbReference>
<dbReference type="Proteomes" id="UP001054945">
    <property type="component" value="Unassembled WGS sequence"/>
</dbReference>
<proteinExistence type="predicted"/>
<evidence type="ECO:0000313" key="3">
    <source>
        <dbReference type="Proteomes" id="UP001054945"/>
    </source>
</evidence>
<gene>
    <name evidence="2" type="ORF">CEXT_425461</name>
</gene>
<comment type="caution">
    <text evidence="2">The sequence shown here is derived from an EMBL/GenBank/DDBJ whole genome shotgun (WGS) entry which is preliminary data.</text>
</comment>
<accession>A0AAV4VDI4</accession>
<evidence type="ECO:0000256" key="1">
    <source>
        <dbReference type="SAM" id="MobiDB-lite"/>
    </source>
</evidence>